<dbReference type="GO" id="GO:0016705">
    <property type="term" value="F:oxidoreductase activity, acting on paired donors, with incorporation or reduction of molecular oxygen"/>
    <property type="evidence" value="ECO:0007669"/>
    <property type="project" value="InterPro"/>
</dbReference>
<organism evidence="3 4">
    <name type="scientific">Iamia majanohamensis</name>
    <dbReference type="NCBI Taxonomy" id="467976"/>
    <lineage>
        <taxon>Bacteria</taxon>
        <taxon>Bacillati</taxon>
        <taxon>Actinomycetota</taxon>
        <taxon>Acidimicrobiia</taxon>
        <taxon>Acidimicrobiales</taxon>
        <taxon>Iamiaceae</taxon>
        <taxon>Iamia</taxon>
    </lineage>
</organism>
<evidence type="ECO:0000313" key="3">
    <source>
        <dbReference type="EMBL" id="WCO67293.1"/>
    </source>
</evidence>
<dbReference type="Gene3D" id="3.20.20.30">
    <property type="entry name" value="Luciferase-like domain"/>
    <property type="match status" value="1"/>
</dbReference>
<dbReference type="EMBL" id="CP116942">
    <property type="protein sequence ID" value="WCO67293.1"/>
    <property type="molecule type" value="Genomic_DNA"/>
</dbReference>
<evidence type="ECO:0000313" key="4">
    <source>
        <dbReference type="Proteomes" id="UP001216390"/>
    </source>
</evidence>
<evidence type="ECO:0000256" key="1">
    <source>
        <dbReference type="ARBA" id="ARBA00007789"/>
    </source>
</evidence>
<sequence length="340" mass="35658">MSRPALSILDLAVVGRGSSPADALAASTRLAQEAERLGYHRLWVAEHHSMPGIASSAPAVLIAHLAAATTHLRLGSGGVMLPNHSPLVVAEQFGMLEALHPGRIDLGLGRAPGTDQVTAAALRRTTRLGDGNEFPELLGELLGYFNGTIPDDHPFHRIRATPGLGDQPAVWLLGSSDYSARLAGRLGLPFSFAHHFAAGGTDAAVAAYRDAFQPSDVLAEPYLMLGTSVLCAPTDEEARYLAGPSRLAIVRLRQGAPDVYPTPEEAAAHDFSPAEQAAVDGFARGHVVGSPDTVREGLDALVARTGADELMVTTMAHGVDDRLRSVRMVAEAMGVTPVAA</sequence>
<reference evidence="3" key="1">
    <citation type="submission" date="2023-01" db="EMBL/GenBank/DDBJ databases">
        <title>The diversity of Class Acidimicrobiia in South China Sea sediment environments and the proposal of Iamia marina sp. nov., a novel species of the genus Iamia.</title>
        <authorList>
            <person name="He Y."/>
            <person name="Tian X."/>
        </authorList>
    </citation>
    <scope>NUCLEOTIDE SEQUENCE</scope>
    <source>
        <strain evidence="3">DSM 19957</strain>
    </source>
</reference>
<dbReference type="InterPro" id="IPR036661">
    <property type="entry name" value="Luciferase-like_sf"/>
</dbReference>
<name>A0AAE9YA04_9ACTN</name>
<dbReference type="PANTHER" id="PTHR30137">
    <property type="entry name" value="LUCIFERASE-LIKE MONOOXYGENASE"/>
    <property type="match status" value="1"/>
</dbReference>
<dbReference type="FunFam" id="3.20.20.30:FF:000002">
    <property type="entry name" value="LLM class flavin-dependent oxidoreductase"/>
    <property type="match status" value="1"/>
</dbReference>
<dbReference type="InterPro" id="IPR050766">
    <property type="entry name" value="Bact_Lucif_Oxidored"/>
</dbReference>
<dbReference type="InterPro" id="IPR011251">
    <property type="entry name" value="Luciferase-like_dom"/>
</dbReference>
<accession>A0AAE9YA04</accession>
<evidence type="ECO:0000259" key="2">
    <source>
        <dbReference type="Pfam" id="PF00296"/>
    </source>
</evidence>
<comment type="similarity">
    <text evidence="1">To bacterial alkanal monooxygenase alpha and beta chains.</text>
</comment>
<dbReference type="InterPro" id="IPR019949">
    <property type="entry name" value="CmoO-like"/>
</dbReference>
<dbReference type="AlphaFoldDB" id="A0AAE9YA04"/>
<dbReference type="Pfam" id="PF00296">
    <property type="entry name" value="Bac_luciferase"/>
    <property type="match status" value="1"/>
</dbReference>
<dbReference type="SUPFAM" id="SSF51679">
    <property type="entry name" value="Bacterial luciferase-like"/>
    <property type="match status" value="1"/>
</dbReference>
<dbReference type="Proteomes" id="UP001216390">
    <property type="component" value="Chromosome"/>
</dbReference>
<gene>
    <name evidence="3" type="ORF">PO878_00975</name>
</gene>
<feature type="domain" description="Luciferase-like" evidence="2">
    <location>
        <begin position="13"/>
        <end position="308"/>
    </location>
</feature>
<proteinExistence type="predicted"/>
<dbReference type="RefSeq" id="WP_272736815.1">
    <property type="nucleotide sequence ID" value="NZ_CP116942.1"/>
</dbReference>
<dbReference type="GO" id="GO:0005829">
    <property type="term" value="C:cytosol"/>
    <property type="evidence" value="ECO:0007669"/>
    <property type="project" value="TreeGrafter"/>
</dbReference>
<protein>
    <submittedName>
        <fullName evidence="3">LLM class flavin-dependent oxidoreductase</fullName>
    </submittedName>
</protein>
<dbReference type="PANTHER" id="PTHR30137:SF6">
    <property type="entry name" value="LUCIFERASE-LIKE MONOOXYGENASE"/>
    <property type="match status" value="1"/>
</dbReference>
<keyword evidence="4" id="KW-1185">Reference proteome</keyword>
<dbReference type="KEGG" id="ima:PO878_00975"/>
<dbReference type="NCBIfam" id="TIGR03558">
    <property type="entry name" value="oxido_grp_1"/>
    <property type="match status" value="1"/>
</dbReference>